<dbReference type="SMART" id="SM00388">
    <property type="entry name" value="HisKA"/>
    <property type="match status" value="1"/>
</dbReference>
<reference evidence="17 18" key="1">
    <citation type="submission" date="2019-01" db="EMBL/GenBank/DDBJ databases">
        <title>Genome sequencing of strain FW100M-2.</title>
        <authorList>
            <person name="Heo J."/>
            <person name="Kim S.-J."/>
            <person name="Kim J.-S."/>
            <person name="Hong S.-B."/>
            <person name="Kwon S.-W."/>
        </authorList>
    </citation>
    <scope>NUCLEOTIDE SEQUENCE [LARGE SCALE GENOMIC DNA]</scope>
    <source>
        <strain evidence="17 18">FW100M-2</strain>
    </source>
</reference>
<evidence type="ECO:0000256" key="12">
    <source>
        <dbReference type="ARBA" id="ARBA00023012"/>
    </source>
</evidence>
<dbReference type="PANTHER" id="PTHR45528:SF1">
    <property type="entry name" value="SENSOR HISTIDINE KINASE CPXA"/>
    <property type="match status" value="1"/>
</dbReference>
<dbReference type="OrthoDB" id="9792991at2"/>
<dbReference type="CDD" id="cd00082">
    <property type="entry name" value="HisKA"/>
    <property type="match status" value="1"/>
</dbReference>
<dbReference type="SUPFAM" id="SSF55874">
    <property type="entry name" value="ATPase domain of HSP90 chaperone/DNA topoisomerase II/histidine kinase"/>
    <property type="match status" value="1"/>
</dbReference>
<dbReference type="PANTHER" id="PTHR45528">
    <property type="entry name" value="SENSOR HISTIDINE KINASE CPXA"/>
    <property type="match status" value="1"/>
</dbReference>
<dbReference type="EC" id="2.7.13.3" evidence="3"/>
<dbReference type="PRINTS" id="PR00344">
    <property type="entry name" value="BCTRLSENSOR"/>
</dbReference>
<keyword evidence="7 15" id="KW-0812">Transmembrane</keyword>
<dbReference type="InterPro" id="IPR004358">
    <property type="entry name" value="Sig_transdc_His_kin-like_C"/>
</dbReference>
<keyword evidence="5" id="KW-0597">Phosphoprotein</keyword>
<comment type="subcellular location">
    <subcellularLocation>
        <location evidence="2">Cell membrane</location>
        <topology evidence="2">Multi-pass membrane protein</topology>
    </subcellularLocation>
</comment>
<evidence type="ECO:0000313" key="17">
    <source>
        <dbReference type="EMBL" id="QAY65808.1"/>
    </source>
</evidence>
<dbReference type="Gene3D" id="3.30.565.10">
    <property type="entry name" value="Histidine kinase-like ATPase, C-terminal domain"/>
    <property type="match status" value="1"/>
</dbReference>
<evidence type="ECO:0000256" key="3">
    <source>
        <dbReference type="ARBA" id="ARBA00012438"/>
    </source>
</evidence>
<dbReference type="GO" id="GO:0000155">
    <property type="term" value="F:phosphorelay sensor kinase activity"/>
    <property type="evidence" value="ECO:0007669"/>
    <property type="project" value="InterPro"/>
</dbReference>
<dbReference type="RefSeq" id="WP_129438723.1">
    <property type="nucleotide sequence ID" value="NZ_CP035492.1"/>
</dbReference>
<sequence>MATKLKNKLGIGLWAALFSFGLSGLLSLFSLGSHYVHRDYFHTPEFRSELDQFAQYVNLFELNNITLEKAKQSITVSDDEIENYREEMGDLTIQISSLDEQYQSRIEEALAAGNPGAADIYKAERDKKIDDVTKVYGSDDYARAKLTAEKERQLEGVFKEREQYRTDFLKYKDQIQYYFESSLSDNVYTNLKASGDTPVQEQINFSNMRYITNYSISNEPPGYKGLLDMELYADTMIPYKGQFAVARNLSSASPIMTEYHAYKREQMTLWTYALASIAALILCAIRAKQAMAIPSSANRWRVYYNKLPMDVRALLAVSTSICAISLIASASDQFLYLFSNPFVYGWKMVIRIAAASICLAASLIQGRIWVAQFKDGPAAKKDWANGLLPRTGRRIRLLCALAKQHVADAFLHKSIGVQLLTLLAIIYGLGAASWIISLHPALMIAYAIMLAGAGIPIVMLIVRKAGYFNRIVLQANELAAGKPGQELPVSGQSVLAMLASHMNALTNGVKLLQNEQAKSERLKTELITNVSHDLRTPLTSIITYTELLKKEDVSAEDKLAYIEIIDRKSKRLKVLIDDLFEASKMASGNVELAKDKVDLVQLLQQTLAEYDDMIRDSSLQFRFSAAEEQVYAYVDGQKLWRVFDNLIGNILKYALDRTRVYISIRTLDNQAVISFKNVSRYEIGDNADELFERFTRGDSSRHTEGSGLGLAISKSIVDLHEGNLEISVDGDLFKANISLQRME</sequence>
<dbReference type="SUPFAM" id="SSF47384">
    <property type="entry name" value="Homodimeric domain of signal transducing histidine kinase"/>
    <property type="match status" value="1"/>
</dbReference>
<keyword evidence="11 15" id="KW-1133">Transmembrane helix</keyword>
<dbReference type="AlphaFoldDB" id="A0A4P6F5Y9"/>
<dbReference type="GO" id="GO:0005524">
    <property type="term" value="F:ATP binding"/>
    <property type="evidence" value="ECO:0007669"/>
    <property type="project" value="UniProtKB-KW"/>
</dbReference>
<dbReference type="KEGG" id="pprt:ET464_04840"/>
<keyword evidence="10" id="KW-0067">ATP-binding</keyword>
<protein>
    <recommendedName>
        <fullName evidence="3">histidine kinase</fullName>
        <ecNumber evidence="3">2.7.13.3</ecNumber>
    </recommendedName>
</protein>
<feature type="transmembrane region" description="Helical" evidence="15">
    <location>
        <begin position="269"/>
        <end position="288"/>
    </location>
</feature>
<evidence type="ECO:0000313" key="18">
    <source>
        <dbReference type="Proteomes" id="UP000293568"/>
    </source>
</evidence>
<name>A0A4P6F5Y9_9BACL</name>
<keyword evidence="8" id="KW-0547">Nucleotide-binding</keyword>
<dbReference type="InterPro" id="IPR050398">
    <property type="entry name" value="HssS/ArlS-like"/>
</dbReference>
<proteinExistence type="predicted"/>
<evidence type="ECO:0000256" key="13">
    <source>
        <dbReference type="ARBA" id="ARBA00023136"/>
    </source>
</evidence>
<evidence type="ECO:0000256" key="11">
    <source>
        <dbReference type="ARBA" id="ARBA00022989"/>
    </source>
</evidence>
<keyword evidence="13 15" id="KW-0472">Membrane</keyword>
<evidence type="ECO:0000256" key="2">
    <source>
        <dbReference type="ARBA" id="ARBA00004651"/>
    </source>
</evidence>
<evidence type="ECO:0000259" key="16">
    <source>
        <dbReference type="PROSITE" id="PS50109"/>
    </source>
</evidence>
<feature type="transmembrane region" description="Helical" evidence="15">
    <location>
        <begin position="348"/>
        <end position="370"/>
    </location>
</feature>
<feature type="coiled-coil region" evidence="14">
    <location>
        <begin position="67"/>
        <end position="101"/>
    </location>
</feature>
<evidence type="ECO:0000256" key="5">
    <source>
        <dbReference type="ARBA" id="ARBA00022553"/>
    </source>
</evidence>
<evidence type="ECO:0000256" key="14">
    <source>
        <dbReference type="SAM" id="Coils"/>
    </source>
</evidence>
<dbReference type="SMART" id="SM00387">
    <property type="entry name" value="HATPase_c"/>
    <property type="match status" value="1"/>
</dbReference>
<dbReference type="Pfam" id="PF02518">
    <property type="entry name" value="HATPase_c"/>
    <property type="match status" value="1"/>
</dbReference>
<dbReference type="InterPro" id="IPR005467">
    <property type="entry name" value="His_kinase_dom"/>
</dbReference>
<keyword evidence="6" id="KW-0808">Transferase</keyword>
<feature type="transmembrane region" description="Helical" evidence="15">
    <location>
        <begin position="419"/>
        <end position="437"/>
    </location>
</feature>
<accession>A0A4P6F5Y9</accession>
<keyword evidence="14" id="KW-0175">Coiled coil</keyword>
<feature type="transmembrane region" description="Helical" evidence="15">
    <location>
        <begin position="443"/>
        <end position="462"/>
    </location>
</feature>
<dbReference type="InterPro" id="IPR003594">
    <property type="entry name" value="HATPase_dom"/>
</dbReference>
<evidence type="ECO:0000256" key="10">
    <source>
        <dbReference type="ARBA" id="ARBA00022840"/>
    </source>
</evidence>
<keyword evidence="4" id="KW-1003">Cell membrane</keyword>
<feature type="transmembrane region" description="Helical" evidence="15">
    <location>
        <begin position="309"/>
        <end position="328"/>
    </location>
</feature>
<evidence type="ECO:0000256" key="6">
    <source>
        <dbReference type="ARBA" id="ARBA00022679"/>
    </source>
</evidence>
<dbReference type="GO" id="GO:0005886">
    <property type="term" value="C:plasma membrane"/>
    <property type="evidence" value="ECO:0007669"/>
    <property type="project" value="UniProtKB-SubCell"/>
</dbReference>
<comment type="catalytic activity">
    <reaction evidence="1">
        <text>ATP + protein L-histidine = ADP + protein N-phospho-L-histidine.</text>
        <dbReference type="EC" id="2.7.13.3"/>
    </reaction>
</comment>
<dbReference type="InterPro" id="IPR036097">
    <property type="entry name" value="HisK_dim/P_sf"/>
</dbReference>
<organism evidence="17 18">
    <name type="scientific">Paenibacillus protaetiae</name>
    <dbReference type="NCBI Taxonomy" id="2509456"/>
    <lineage>
        <taxon>Bacteria</taxon>
        <taxon>Bacillati</taxon>
        <taxon>Bacillota</taxon>
        <taxon>Bacilli</taxon>
        <taxon>Bacillales</taxon>
        <taxon>Paenibacillaceae</taxon>
        <taxon>Paenibacillus</taxon>
    </lineage>
</organism>
<evidence type="ECO:0000256" key="7">
    <source>
        <dbReference type="ARBA" id="ARBA00022692"/>
    </source>
</evidence>
<dbReference type="FunFam" id="1.10.287.130:FF:000008">
    <property type="entry name" value="Two-component sensor histidine kinase"/>
    <property type="match status" value="1"/>
</dbReference>
<dbReference type="PROSITE" id="PS50109">
    <property type="entry name" value="HIS_KIN"/>
    <property type="match status" value="1"/>
</dbReference>
<evidence type="ECO:0000256" key="8">
    <source>
        <dbReference type="ARBA" id="ARBA00022741"/>
    </source>
</evidence>
<keyword evidence="18" id="KW-1185">Reference proteome</keyword>
<dbReference type="EMBL" id="CP035492">
    <property type="protein sequence ID" value="QAY65808.1"/>
    <property type="molecule type" value="Genomic_DNA"/>
</dbReference>
<dbReference type="InterPro" id="IPR003661">
    <property type="entry name" value="HisK_dim/P_dom"/>
</dbReference>
<gene>
    <name evidence="17" type="ORF">ET464_04840</name>
</gene>
<dbReference type="Pfam" id="PF00512">
    <property type="entry name" value="HisKA"/>
    <property type="match status" value="1"/>
</dbReference>
<evidence type="ECO:0000256" key="9">
    <source>
        <dbReference type="ARBA" id="ARBA00022777"/>
    </source>
</evidence>
<feature type="domain" description="Histidine kinase" evidence="16">
    <location>
        <begin position="529"/>
        <end position="743"/>
    </location>
</feature>
<dbReference type="Gene3D" id="1.10.287.130">
    <property type="match status" value="1"/>
</dbReference>
<keyword evidence="12" id="KW-0902">Two-component regulatory system</keyword>
<evidence type="ECO:0000256" key="1">
    <source>
        <dbReference type="ARBA" id="ARBA00000085"/>
    </source>
</evidence>
<keyword evidence="9" id="KW-0418">Kinase</keyword>
<evidence type="ECO:0000256" key="4">
    <source>
        <dbReference type="ARBA" id="ARBA00022475"/>
    </source>
</evidence>
<evidence type="ECO:0000256" key="15">
    <source>
        <dbReference type="SAM" id="Phobius"/>
    </source>
</evidence>
<dbReference type="InterPro" id="IPR036890">
    <property type="entry name" value="HATPase_C_sf"/>
</dbReference>
<dbReference type="Proteomes" id="UP000293568">
    <property type="component" value="Chromosome"/>
</dbReference>